<evidence type="ECO:0008006" key="4">
    <source>
        <dbReference type="Google" id="ProtNLM"/>
    </source>
</evidence>
<evidence type="ECO:0000313" key="2">
    <source>
        <dbReference type="EMBL" id="CPR18730.1"/>
    </source>
</evidence>
<evidence type="ECO:0000313" key="3">
    <source>
        <dbReference type="Proteomes" id="UP000044377"/>
    </source>
</evidence>
<feature type="chain" id="PRO_5005194205" description="Lipoprotein" evidence="1">
    <location>
        <begin position="18"/>
        <end position="252"/>
    </location>
</feature>
<keyword evidence="1" id="KW-0732">Signal</keyword>
<keyword evidence="3" id="KW-1185">Reference proteome</keyword>
<name>A0A0G4JYE7_9GAMM</name>
<evidence type="ECO:0000256" key="1">
    <source>
        <dbReference type="SAM" id="SignalP"/>
    </source>
</evidence>
<dbReference type="RefSeq" id="WP_048638253.1">
    <property type="nucleotide sequence ID" value="NZ_CGIG01000001.1"/>
</dbReference>
<feature type="signal peptide" evidence="1">
    <location>
        <begin position="1"/>
        <end position="17"/>
    </location>
</feature>
<dbReference type="AlphaFoldDB" id="A0A0G4JYE7"/>
<gene>
    <name evidence="2" type="ORF">BN1221_03372</name>
</gene>
<proteinExistence type="predicted"/>
<organism evidence="2 3">
    <name type="scientific">Brenneria goodwinii</name>
    <dbReference type="NCBI Taxonomy" id="1109412"/>
    <lineage>
        <taxon>Bacteria</taxon>
        <taxon>Pseudomonadati</taxon>
        <taxon>Pseudomonadota</taxon>
        <taxon>Gammaproteobacteria</taxon>
        <taxon>Enterobacterales</taxon>
        <taxon>Pectobacteriaceae</taxon>
        <taxon>Brenneria</taxon>
    </lineage>
</organism>
<sequence>MKLINWLILFAIAPLAACTPKRDLTLSPPEYTQWVDIEVVAPPNTTTFPLNALYRSSVCLHERRQADMSKVKSRGYNPVHMALQLDAGGRVYRQRVAVDGGGPCEWKLSMITLGIEYSRTDHLVKDAEIGTAVGLKVAFDNEAANNGYYEPVKNKLTYTSVYYPYIREFYLGKFERSLSLYGKKSFMPYRMTIDMGSNGEIIFLPKLDEKRIVKWQGVKKMDEGEGSKTIYPDGSIDMKKGDPDYNKLKNMK</sequence>
<reference evidence="3" key="1">
    <citation type="submission" date="2015-01" db="EMBL/GenBank/DDBJ databases">
        <authorList>
            <person name="Paterson Steve"/>
        </authorList>
    </citation>
    <scope>NUCLEOTIDE SEQUENCE [LARGE SCALE GENOMIC DNA]</scope>
    <source>
        <strain evidence="3">OBR1</strain>
    </source>
</reference>
<accession>A0A0G4JYE7</accession>
<dbReference type="Proteomes" id="UP000044377">
    <property type="component" value="Unassembled WGS sequence"/>
</dbReference>
<protein>
    <recommendedName>
        <fullName evidence="4">Lipoprotein</fullName>
    </recommendedName>
</protein>
<dbReference type="EMBL" id="CGIG01000001">
    <property type="protein sequence ID" value="CPR18730.1"/>
    <property type="molecule type" value="Genomic_DNA"/>
</dbReference>
<dbReference type="OrthoDB" id="6460503at2"/>